<gene>
    <name evidence="9" type="ORF">FB550_10865</name>
</gene>
<dbReference type="RefSeq" id="WP_144566263.1">
    <property type="nucleotide sequence ID" value="NZ_VIVN01000008.1"/>
</dbReference>
<dbReference type="InterPro" id="IPR006710">
    <property type="entry name" value="Glyco_hydro_43"/>
</dbReference>
<protein>
    <submittedName>
        <fullName evidence="9">Arabinan endo-1,5-alpha-L-arabinosidase</fullName>
    </submittedName>
</protein>
<dbReference type="EMBL" id="VIVN01000008">
    <property type="protein sequence ID" value="TWD98811.1"/>
    <property type="molecule type" value="Genomic_DNA"/>
</dbReference>
<dbReference type="Pfam" id="PF04616">
    <property type="entry name" value="Glyco_hydro_43"/>
    <property type="match status" value="1"/>
</dbReference>
<reference evidence="9 10" key="1">
    <citation type="submission" date="2019-06" db="EMBL/GenBank/DDBJ databases">
        <title>Sorghum-associated microbial communities from plants grown in Nebraska, USA.</title>
        <authorList>
            <person name="Schachtman D."/>
        </authorList>
    </citation>
    <scope>NUCLEOTIDE SEQUENCE [LARGE SCALE GENOMIC DNA]</scope>
    <source>
        <strain evidence="9 10">2482</strain>
    </source>
</reference>
<dbReference type="InterPro" id="IPR032291">
    <property type="entry name" value="Abn2_C"/>
</dbReference>
<dbReference type="PANTHER" id="PTHR43301:SF3">
    <property type="entry name" value="ARABINAN ENDO-1,5-ALPHA-L-ARABINOSIDASE A-RELATED"/>
    <property type="match status" value="1"/>
</dbReference>
<evidence type="ECO:0000256" key="3">
    <source>
        <dbReference type="ARBA" id="ARBA00022801"/>
    </source>
</evidence>
<evidence type="ECO:0000313" key="9">
    <source>
        <dbReference type="EMBL" id="TWD98811.1"/>
    </source>
</evidence>
<dbReference type="Gene3D" id="2.115.10.20">
    <property type="entry name" value="Glycosyl hydrolase domain, family 43"/>
    <property type="match status" value="1"/>
</dbReference>
<feature type="active site" description="Proton acceptor" evidence="5">
    <location>
        <position position="71"/>
    </location>
</feature>
<comment type="pathway">
    <text evidence="1">Glycan metabolism; L-arabinan degradation.</text>
</comment>
<evidence type="ECO:0000256" key="2">
    <source>
        <dbReference type="ARBA" id="ARBA00009865"/>
    </source>
</evidence>
<evidence type="ECO:0000313" key="10">
    <source>
        <dbReference type="Proteomes" id="UP000319671"/>
    </source>
</evidence>
<keyword evidence="10" id="KW-1185">Reference proteome</keyword>
<dbReference type="SUPFAM" id="SSF75005">
    <property type="entry name" value="Arabinanase/levansucrase/invertase"/>
    <property type="match status" value="1"/>
</dbReference>
<evidence type="ECO:0000256" key="4">
    <source>
        <dbReference type="ARBA" id="ARBA00023295"/>
    </source>
</evidence>
<dbReference type="Pfam" id="PF16369">
    <property type="entry name" value="GH43_C"/>
    <property type="match status" value="1"/>
</dbReference>
<dbReference type="InterPro" id="IPR050727">
    <property type="entry name" value="GH43_arabinanases"/>
</dbReference>
<feature type="site" description="Important for catalytic activity, responsible for pKa modulation of the active site Glu and correct orientation of both the proton donor and substrate" evidence="6">
    <location>
        <position position="193"/>
    </location>
</feature>
<evidence type="ECO:0000256" key="5">
    <source>
        <dbReference type="PIRSR" id="PIRSR606710-1"/>
    </source>
</evidence>
<name>A0A561D5U5_9BACI</name>
<evidence type="ECO:0000256" key="7">
    <source>
        <dbReference type="RuleBase" id="RU361187"/>
    </source>
</evidence>
<keyword evidence="3 7" id="KW-0378">Hydrolase</keyword>
<keyword evidence="4 7" id="KW-0326">Glycosidase</keyword>
<dbReference type="AlphaFoldDB" id="A0A561D5U5"/>
<evidence type="ECO:0000256" key="6">
    <source>
        <dbReference type="PIRSR" id="PIRSR606710-2"/>
    </source>
</evidence>
<dbReference type="GO" id="GO:0004553">
    <property type="term" value="F:hydrolase activity, hydrolyzing O-glycosyl compounds"/>
    <property type="evidence" value="ECO:0007669"/>
    <property type="project" value="InterPro"/>
</dbReference>
<feature type="domain" description="Extracellular endo-alpha-(1-&gt;5)-L-arabinanase C-terminal" evidence="8">
    <location>
        <begin position="371"/>
        <end position="482"/>
    </location>
</feature>
<dbReference type="CDD" id="cd08998">
    <property type="entry name" value="GH43_Arb43a-like"/>
    <property type="match status" value="1"/>
</dbReference>
<sequence>MKTKTKVILIGVLLAVIIVPASIFGVKHYQPKENDFTGIKLPSAPAKTPVKNVNTDVLNDEKKWTTNFTHDGAIIKTDGWYYVFSTDYMVGAPPTPGIQIRKSKDLIHWNFVGRVFEQVSQEAWDWTHGTTFWAPNVIQMNGKYYLYYSVSEVGKRNSYIGLATSDKIEGPWKDQGAVIKSKEGDGNTVNAIDPDITIDKSGQPWMVYGSYFGGIFITKVDKNTGKLVNPNDQGTLLAQRKDMNAGIEGPEIIYNKKTGYYYLTVSYDWLEDTYNVRVARSKNITGPFLDYNHKDMIDPGDDSFNTGNKILAAYSFGKDPGWLGTGHNGLLQDGENYYLIHNARTGEDKYWSHLHVRKMVWTDDGWPVVSPERYAGETEQRVIESNLIGEWQQIVLNRFDDAMEGSTKPQLLANGEIKNGKRKSQWKLTGKNTLQLSIYDPGVAPKDYWNFTVKVIPAWDWENWRGTLVFTGMNQEGTVIWGKKIINK</sequence>
<dbReference type="Proteomes" id="UP000319671">
    <property type="component" value="Unassembled WGS sequence"/>
</dbReference>
<evidence type="ECO:0000259" key="8">
    <source>
        <dbReference type="Pfam" id="PF16369"/>
    </source>
</evidence>
<feature type="active site" description="Proton donor" evidence="5">
    <location>
        <position position="248"/>
    </location>
</feature>
<comment type="caution">
    <text evidence="9">The sequence shown here is derived from an EMBL/GenBank/DDBJ whole genome shotgun (WGS) entry which is preliminary data.</text>
</comment>
<dbReference type="GO" id="GO:0005975">
    <property type="term" value="P:carbohydrate metabolic process"/>
    <property type="evidence" value="ECO:0007669"/>
    <property type="project" value="InterPro"/>
</dbReference>
<proteinExistence type="inferred from homology"/>
<comment type="similarity">
    <text evidence="2 7">Belongs to the glycosyl hydrolase 43 family.</text>
</comment>
<evidence type="ECO:0000256" key="1">
    <source>
        <dbReference type="ARBA" id="ARBA00004834"/>
    </source>
</evidence>
<accession>A0A561D5U5</accession>
<dbReference type="Gene3D" id="2.40.128.10">
    <property type="match status" value="1"/>
</dbReference>
<dbReference type="InterPro" id="IPR023296">
    <property type="entry name" value="Glyco_hydro_beta-prop_sf"/>
</dbReference>
<dbReference type="PANTHER" id="PTHR43301">
    <property type="entry name" value="ARABINAN ENDO-1,5-ALPHA-L-ARABINOSIDASE"/>
    <property type="match status" value="1"/>
</dbReference>
<organism evidence="9 10">
    <name type="scientific">Neobacillus bataviensis</name>
    <dbReference type="NCBI Taxonomy" id="220685"/>
    <lineage>
        <taxon>Bacteria</taxon>
        <taxon>Bacillati</taxon>
        <taxon>Bacillota</taxon>
        <taxon>Bacilli</taxon>
        <taxon>Bacillales</taxon>
        <taxon>Bacillaceae</taxon>
        <taxon>Neobacillus</taxon>
    </lineage>
</organism>